<accession>A0A8E0RZ40</accession>
<evidence type="ECO:0000256" key="1">
    <source>
        <dbReference type="RuleBase" id="RU364123"/>
    </source>
</evidence>
<reference evidence="3" key="1">
    <citation type="submission" date="2019-05" db="EMBL/GenBank/DDBJ databases">
        <title>Annotation for the trematode Fasciolopsis buski.</title>
        <authorList>
            <person name="Choi Y.-J."/>
        </authorList>
    </citation>
    <scope>NUCLEOTIDE SEQUENCE</scope>
    <source>
        <strain evidence="3">HT</strain>
        <tissue evidence="3">Whole worm</tissue>
    </source>
</reference>
<name>A0A8E0RZ40_9TREM</name>
<dbReference type="EMBL" id="LUCM01006036">
    <property type="protein sequence ID" value="KAA0191923.1"/>
    <property type="molecule type" value="Genomic_DNA"/>
</dbReference>
<keyword evidence="1" id="KW-0112">Calmodulin-binding</keyword>
<keyword evidence="1" id="KW-0472">Membrane</keyword>
<evidence type="ECO:0000313" key="4">
    <source>
        <dbReference type="Proteomes" id="UP000728185"/>
    </source>
</evidence>
<keyword evidence="4" id="KW-1185">Reference proteome</keyword>
<dbReference type="OrthoDB" id="5971574at2759"/>
<keyword evidence="1" id="KW-0119">Carbohydrate metabolism</keyword>
<feature type="compositionally biased region" description="Polar residues" evidence="2">
    <location>
        <begin position="314"/>
        <end position="328"/>
    </location>
</feature>
<keyword evidence="1" id="KW-1003">Cell membrane</keyword>
<protein>
    <recommendedName>
        <fullName evidence="1">Phosphorylase b kinase regulatory subunit</fullName>
    </recommendedName>
</protein>
<keyword evidence="1" id="KW-0449">Lipoprotein</keyword>
<dbReference type="Proteomes" id="UP000728185">
    <property type="component" value="Unassembled WGS sequence"/>
</dbReference>
<dbReference type="AlphaFoldDB" id="A0A8E0RZ40"/>
<comment type="subcellular location">
    <subcellularLocation>
        <location evidence="1">Cell membrane</location>
        <topology evidence="1">Lipid-anchor</topology>
        <orientation evidence="1">Cytoplasmic side</orientation>
    </subcellularLocation>
</comment>
<dbReference type="GO" id="GO:0005516">
    <property type="term" value="F:calmodulin binding"/>
    <property type="evidence" value="ECO:0007669"/>
    <property type="project" value="UniProtKB-KW"/>
</dbReference>
<feature type="region of interest" description="Disordered" evidence="2">
    <location>
        <begin position="311"/>
        <end position="334"/>
    </location>
</feature>
<dbReference type="GO" id="GO:0005977">
    <property type="term" value="P:glycogen metabolic process"/>
    <property type="evidence" value="ECO:0007669"/>
    <property type="project" value="UniProtKB-UniPathway"/>
</dbReference>
<gene>
    <name evidence="3" type="ORF">FBUS_10832</name>
</gene>
<proteinExistence type="inferred from homology"/>
<feature type="non-terminal residue" evidence="3">
    <location>
        <position position="1"/>
    </location>
</feature>
<dbReference type="PANTHER" id="PTHR10749:SF7">
    <property type="entry name" value="PHOSPHORYLASE B KINASE REGULATORY SUBUNIT ALPHA-RELATED"/>
    <property type="match status" value="1"/>
</dbReference>
<comment type="similarity">
    <text evidence="1">Belongs to the phosphorylase b kinase regulatory chain family.</text>
</comment>
<dbReference type="UniPathway" id="UPA00163"/>
<evidence type="ECO:0000313" key="3">
    <source>
        <dbReference type="EMBL" id="KAA0191923.1"/>
    </source>
</evidence>
<dbReference type="GO" id="GO:0005886">
    <property type="term" value="C:plasma membrane"/>
    <property type="evidence" value="ECO:0007669"/>
    <property type="project" value="UniProtKB-SubCell"/>
</dbReference>
<comment type="function">
    <text evidence="1">Phosphorylase b kinase catalyzes the phosphorylation of serine in certain substrates, including troponin I.</text>
</comment>
<dbReference type="PANTHER" id="PTHR10749">
    <property type="entry name" value="PHOSPHORYLASE B KINASE REGULATORY SUBUNIT"/>
    <property type="match status" value="1"/>
</dbReference>
<dbReference type="InterPro" id="IPR008734">
    <property type="entry name" value="PHK_A/B_su"/>
</dbReference>
<organism evidence="3 4">
    <name type="scientific">Fasciolopsis buskii</name>
    <dbReference type="NCBI Taxonomy" id="27845"/>
    <lineage>
        <taxon>Eukaryota</taxon>
        <taxon>Metazoa</taxon>
        <taxon>Spiralia</taxon>
        <taxon>Lophotrochozoa</taxon>
        <taxon>Platyhelminthes</taxon>
        <taxon>Trematoda</taxon>
        <taxon>Digenea</taxon>
        <taxon>Plagiorchiida</taxon>
        <taxon>Echinostomata</taxon>
        <taxon>Echinostomatoidea</taxon>
        <taxon>Fasciolidae</taxon>
        <taxon>Fasciolopsis</taxon>
    </lineage>
</organism>
<comment type="pathway">
    <text evidence="1">Glycan biosynthesis; glycogen metabolism.</text>
</comment>
<dbReference type="GO" id="GO:0005964">
    <property type="term" value="C:phosphorylase kinase complex"/>
    <property type="evidence" value="ECO:0007669"/>
    <property type="project" value="TreeGrafter"/>
</dbReference>
<keyword evidence="1" id="KW-0321">Glycogen metabolism</keyword>
<evidence type="ECO:0000256" key="2">
    <source>
        <dbReference type="SAM" id="MobiDB-lite"/>
    </source>
</evidence>
<sequence>SSSCFSLSLKPCISPPQLTEPKPDLSVQVVLVAEDDDMKAHLQDLQIDVQTFDEIYNEAGIHIYPAKVLGQLYKQLGVCASLSLSGRANKEVGVLSTSQFYRLANQTVAFIPQFFDHHTFYLNLDVNFILDCFRTCVAFLKRAWNSPGRPLLIFPVHHWFFRSANMRNTNTSYLISTIKKMATGYLNGTRVTLGTLKNFEETSSVKQLSFIESCDTLSFSSDRSSFGSRRRHLVRMDAAESMTAGDELAGYSPYNTMGLASPTGHSGSSAGFNYEQDSFQRFSMRRKSMALAYAVNMDLINREQNFWNPDETPIDNSWVDTDTDTNVTEGEARR</sequence>
<keyword evidence="1" id="KW-0636">Prenylation</keyword>
<comment type="caution">
    <text evidence="3">The sequence shown here is derived from an EMBL/GenBank/DDBJ whole genome shotgun (WGS) entry which is preliminary data.</text>
</comment>